<feature type="transmembrane region" description="Helical" evidence="6">
    <location>
        <begin position="21"/>
        <end position="45"/>
    </location>
</feature>
<reference evidence="7" key="1">
    <citation type="submission" date="2007-07" db="EMBL/GenBank/DDBJ databases">
        <title>PCAP assembly of the Caenorhabditis remanei genome.</title>
        <authorList>
            <consortium name="The Caenorhabditis remanei Sequencing Consortium"/>
            <person name="Wilson R.K."/>
        </authorList>
    </citation>
    <scope>NUCLEOTIDE SEQUENCE [LARGE SCALE GENOMIC DNA]</scope>
    <source>
        <strain evidence="7">PB4641</strain>
    </source>
</reference>
<dbReference type="GO" id="GO:0016020">
    <property type="term" value="C:membrane"/>
    <property type="evidence" value="ECO:0007669"/>
    <property type="project" value="UniProtKB-SubCell"/>
</dbReference>
<dbReference type="InParanoid" id="E3MQ40"/>
<dbReference type="HOGENOM" id="CLU_043866_0_0_1"/>
<dbReference type="PANTHER" id="PTHR47518">
    <property type="entry name" value="SERPENTINE RECEPTOR CLASS EPSILON-13-RELATED"/>
    <property type="match status" value="1"/>
</dbReference>
<evidence type="ECO:0000256" key="4">
    <source>
        <dbReference type="ARBA" id="ARBA00022989"/>
    </source>
</evidence>
<dbReference type="Proteomes" id="UP000008281">
    <property type="component" value="Unassembled WGS sequence"/>
</dbReference>
<dbReference type="PANTHER" id="PTHR47518:SF11">
    <property type="entry name" value="SERPENTINE RECEPTOR, CLASS E (EPSILON)-RELATED"/>
    <property type="match status" value="1"/>
</dbReference>
<evidence type="ECO:0000256" key="5">
    <source>
        <dbReference type="ARBA" id="ARBA00023136"/>
    </source>
</evidence>
<organism evidence="8">
    <name type="scientific">Caenorhabditis remanei</name>
    <name type="common">Caenorhabditis vulgaris</name>
    <dbReference type="NCBI Taxonomy" id="31234"/>
    <lineage>
        <taxon>Eukaryota</taxon>
        <taxon>Metazoa</taxon>
        <taxon>Ecdysozoa</taxon>
        <taxon>Nematoda</taxon>
        <taxon>Chromadorea</taxon>
        <taxon>Rhabditida</taxon>
        <taxon>Rhabditina</taxon>
        <taxon>Rhabditomorpha</taxon>
        <taxon>Rhabditoidea</taxon>
        <taxon>Rhabditidae</taxon>
        <taxon>Peloderinae</taxon>
        <taxon>Caenorhabditis</taxon>
    </lineage>
</organism>
<comment type="similarity">
    <text evidence="2">Belongs to the nematode receptor-like protein sre family.</text>
</comment>
<keyword evidence="5 6" id="KW-0472">Membrane</keyword>
<dbReference type="GO" id="GO:0007606">
    <property type="term" value="P:sensory perception of chemical stimulus"/>
    <property type="evidence" value="ECO:0007669"/>
    <property type="project" value="InterPro"/>
</dbReference>
<feature type="transmembrane region" description="Helical" evidence="6">
    <location>
        <begin position="215"/>
        <end position="237"/>
    </location>
</feature>
<keyword evidence="3 6" id="KW-0812">Transmembrane</keyword>
<gene>
    <name evidence="7" type="ORF">CRE_11165</name>
</gene>
<accession>E3MQ40</accession>
<feature type="transmembrane region" description="Helical" evidence="6">
    <location>
        <begin position="57"/>
        <end position="82"/>
    </location>
</feature>
<evidence type="ECO:0000313" key="7">
    <source>
        <dbReference type="EMBL" id="EFP06831.1"/>
    </source>
</evidence>
<sequence>MLFNFIILIRASQFHFNFCCIQGWLFVIHFNDNIAILIMRITMIFEFVDNSNPASSLLFWIPMNVTVACMFAAISTLFFLAVERCCATFFIQDYEINKRRSISVLLNLLLTMFGFGSCFVLTEKENTAYLIVILLVINAFALVLHFLLQWWNRKIYGGLHDYSYLSSYSLTQRFQVAENIKSLQMLNKIIYYMGFMNLIIVLSVLFSSFDLSPELELFITFCLDTAIFVYSFCYPIIMYHSCERWKSEIDSFFKFLGCVRHSSKVHPILNTFGKSMEHANTMSNHFDHLKVSWEAVPRKSVISIVSQ</sequence>
<proteinExistence type="inferred from homology"/>
<name>E3MQ40_CAERE</name>
<feature type="transmembrane region" description="Helical" evidence="6">
    <location>
        <begin position="128"/>
        <end position="148"/>
    </location>
</feature>
<protein>
    <submittedName>
        <fullName evidence="7">Uncharacterized protein</fullName>
    </submittedName>
</protein>
<dbReference type="OrthoDB" id="5834202at2759"/>
<evidence type="ECO:0000256" key="3">
    <source>
        <dbReference type="ARBA" id="ARBA00022692"/>
    </source>
</evidence>
<evidence type="ECO:0000313" key="8">
    <source>
        <dbReference type="Proteomes" id="UP000008281"/>
    </source>
</evidence>
<evidence type="ECO:0000256" key="6">
    <source>
        <dbReference type="SAM" id="Phobius"/>
    </source>
</evidence>
<dbReference type="InterPro" id="IPR004151">
    <property type="entry name" value="7TM_GPCR_serpentine_rcpt_Sre"/>
</dbReference>
<dbReference type="Pfam" id="PF03125">
    <property type="entry name" value="Sre"/>
    <property type="match status" value="1"/>
</dbReference>
<feature type="transmembrane region" description="Helical" evidence="6">
    <location>
        <begin position="102"/>
        <end position="122"/>
    </location>
</feature>
<comment type="subcellular location">
    <subcellularLocation>
        <location evidence="1">Membrane</location>
        <topology evidence="1">Multi-pass membrane protein</topology>
    </subcellularLocation>
</comment>
<dbReference type="InterPro" id="IPR052854">
    <property type="entry name" value="Serpentine_rcpt_epsilon"/>
</dbReference>
<evidence type="ECO:0000256" key="1">
    <source>
        <dbReference type="ARBA" id="ARBA00004141"/>
    </source>
</evidence>
<keyword evidence="4 6" id="KW-1133">Transmembrane helix</keyword>
<keyword evidence="8" id="KW-1185">Reference proteome</keyword>
<dbReference type="AlphaFoldDB" id="E3MQ40"/>
<feature type="transmembrane region" description="Helical" evidence="6">
    <location>
        <begin position="189"/>
        <end position="209"/>
    </location>
</feature>
<evidence type="ECO:0000256" key="2">
    <source>
        <dbReference type="ARBA" id="ARBA00006803"/>
    </source>
</evidence>
<dbReference type="eggNOG" id="ENOG502TCS9">
    <property type="taxonomic scope" value="Eukaryota"/>
</dbReference>
<dbReference type="EMBL" id="DS268465">
    <property type="protein sequence ID" value="EFP06831.1"/>
    <property type="molecule type" value="Genomic_DNA"/>
</dbReference>